<protein>
    <recommendedName>
        <fullName evidence="4">Transmembrane protein</fullName>
    </recommendedName>
</protein>
<keyword evidence="1" id="KW-0812">Transmembrane</keyword>
<feature type="transmembrane region" description="Helical" evidence="1">
    <location>
        <begin position="33"/>
        <end position="55"/>
    </location>
</feature>
<proteinExistence type="predicted"/>
<evidence type="ECO:0008006" key="4">
    <source>
        <dbReference type="Google" id="ProtNLM"/>
    </source>
</evidence>
<keyword evidence="1" id="KW-0472">Membrane</keyword>
<evidence type="ECO:0000313" key="3">
    <source>
        <dbReference type="Proteomes" id="UP001162480"/>
    </source>
</evidence>
<dbReference type="Proteomes" id="UP001162480">
    <property type="component" value="Chromosome 11"/>
</dbReference>
<sequence length="112" mass="11983">MNDVIRSLSRRNRRSGLVRPENGSNVPRKMSRLVVVVVVVVIVVLVIVLGIVVVVGGGGDGGVGGGSSLFSLVFPPLENQTTEVQKNMFVGLAFEKILTLIIKTGLSHFDEK</sequence>
<keyword evidence="1" id="KW-1133">Transmembrane helix</keyword>
<evidence type="ECO:0000313" key="2">
    <source>
        <dbReference type="EMBL" id="CAI9729827.1"/>
    </source>
</evidence>
<evidence type="ECO:0000256" key="1">
    <source>
        <dbReference type="SAM" id="Phobius"/>
    </source>
</evidence>
<dbReference type="EMBL" id="OX597824">
    <property type="protein sequence ID" value="CAI9729827.1"/>
    <property type="molecule type" value="Genomic_DNA"/>
</dbReference>
<dbReference type="Gene3D" id="1.10.8.1170">
    <property type="match status" value="1"/>
</dbReference>
<reference evidence="2" key="1">
    <citation type="submission" date="2023-08" db="EMBL/GenBank/DDBJ databases">
        <authorList>
            <person name="Alioto T."/>
            <person name="Alioto T."/>
            <person name="Gomez Garrido J."/>
        </authorList>
    </citation>
    <scope>NUCLEOTIDE SEQUENCE</scope>
</reference>
<accession>A0AA36BAL8</accession>
<dbReference type="AlphaFoldDB" id="A0AA36BAL8"/>
<organism evidence="2 3">
    <name type="scientific">Octopus vulgaris</name>
    <name type="common">Common octopus</name>
    <dbReference type="NCBI Taxonomy" id="6645"/>
    <lineage>
        <taxon>Eukaryota</taxon>
        <taxon>Metazoa</taxon>
        <taxon>Spiralia</taxon>
        <taxon>Lophotrochozoa</taxon>
        <taxon>Mollusca</taxon>
        <taxon>Cephalopoda</taxon>
        <taxon>Coleoidea</taxon>
        <taxon>Octopodiformes</taxon>
        <taxon>Octopoda</taxon>
        <taxon>Incirrata</taxon>
        <taxon>Octopodidae</taxon>
        <taxon>Octopus</taxon>
    </lineage>
</organism>
<name>A0AA36BAL8_OCTVU</name>
<keyword evidence="3" id="KW-1185">Reference proteome</keyword>
<gene>
    <name evidence="2" type="ORF">OCTVUL_1B000006</name>
</gene>